<keyword evidence="7" id="KW-0175">Coiled coil</keyword>
<dbReference type="OMA" id="RAKQPAM"/>
<evidence type="ECO:0000256" key="7">
    <source>
        <dbReference type="SAM" id="Coils"/>
    </source>
</evidence>
<dbReference type="GeneID" id="7195524"/>
<gene>
    <name evidence="9" type="ORF">PHATRDRAFT_49220</name>
</gene>
<keyword evidence="3" id="KW-0813">Transport</keyword>
<dbReference type="GO" id="GO:0006900">
    <property type="term" value="P:vesicle budding from membrane"/>
    <property type="evidence" value="ECO:0007669"/>
    <property type="project" value="TreeGrafter"/>
</dbReference>
<dbReference type="EMBL" id="CM000623">
    <property type="protein sequence ID" value="EEC44628.1"/>
    <property type="molecule type" value="Genomic_DNA"/>
</dbReference>
<dbReference type="AlphaFoldDB" id="B7G9V6"/>
<feature type="coiled-coil region" evidence="7">
    <location>
        <begin position="20"/>
        <end position="47"/>
    </location>
</feature>
<dbReference type="Gene3D" id="6.10.140.1230">
    <property type="match status" value="1"/>
</dbReference>
<dbReference type="STRING" id="556484.B7G9V6"/>
<evidence type="ECO:0000256" key="4">
    <source>
        <dbReference type="ARBA" id="ARBA00022753"/>
    </source>
</evidence>
<feature type="region of interest" description="Disordered" evidence="8">
    <location>
        <begin position="171"/>
        <end position="198"/>
    </location>
</feature>
<reference evidence="9 10" key="1">
    <citation type="journal article" date="2008" name="Nature">
        <title>The Phaeodactylum genome reveals the evolutionary history of diatom genomes.</title>
        <authorList>
            <person name="Bowler C."/>
            <person name="Allen A.E."/>
            <person name="Badger J.H."/>
            <person name="Grimwood J."/>
            <person name="Jabbari K."/>
            <person name="Kuo A."/>
            <person name="Maheswari U."/>
            <person name="Martens C."/>
            <person name="Maumus F."/>
            <person name="Otillar R.P."/>
            <person name="Rayko E."/>
            <person name="Salamov A."/>
            <person name="Vandepoele K."/>
            <person name="Beszteri B."/>
            <person name="Gruber A."/>
            <person name="Heijde M."/>
            <person name="Katinka M."/>
            <person name="Mock T."/>
            <person name="Valentin K."/>
            <person name="Verret F."/>
            <person name="Berges J.A."/>
            <person name="Brownlee C."/>
            <person name="Cadoret J.P."/>
            <person name="Chiovitti A."/>
            <person name="Choi C.J."/>
            <person name="Coesel S."/>
            <person name="De Martino A."/>
            <person name="Detter J.C."/>
            <person name="Durkin C."/>
            <person name="Falciatore A."/>
            <person name="Fournet J."/>
            <person name="Haruta M."/>
            <person name="Huysman M.J."/>
            <person name="Jenkins B.D."/>
            <person name="Jiroutova K."/>
            <person name="Jorgensen R.E."/>
            <person name="Joubert Y."/>
            <person name="Kaplan A."/>
            <person name="Kroger N."/>
            <person name="Kroth P.G."/>
            <person name="La Roche J."/>
            <person name="Lindquist E."/>
            <person name="Lommer M."/>
            <person name="Martin-Jezequel V."/>
            <person name="Lopez P.J."/>
            <person name="Lucas S."/>
            <person name="Mangogna M."/>
            <person name="McGinnis K."/>
            <person name="Medlin L.K."/>
            <person name="Montsant A."/>
            <person name="Oudot-Le Secq M.P."/>
            <person name="Napoli C."/>
            <person name="Obornik M."/>
            <person name="Parker M.S."/>
            <person name="Petit J.L."/>
            <person name="Porcel B.M."/>
            <person name="Poulsen N."/>
            <person name="Robison M."/>
            <person name="Rychlewski L."/>
            <person name="Rynearson T.A."/>
            <person name="Schmutz J."/>
            <person name="Shapiro H."/>
            <person name="Siaut M."/>
            <person name="Stanley M."/>
            <person name="Sussman M.R."/>
            <person name="Taylor A.R."/>
            <person name="Vardi A."/>
            <person name="von Dassow P."/>
            <person name="Vyverman W."/>
            <person name="Willis A."/>
            <person name="Wyrwicz L.S."/>
            <person name="Rokhsar D.S."/>
            <person name="Weissenbach J."/>
            <person name="Armbrust E.V."/>
            <person name="Green B.R."/>
            <person name="Van de Peer Y."/>
            <person name="Grigoriev I.V."/>
        </authorList>
    </citation>
    <scope>NUCLEOTIDE SEQUENCE [LARGE SCALE GENOMIC DNA]</scope>
    <source>
        <strain evidence="9 10">CCAP 1055/1</strain>
    </source>
</reference>
<accession>B7G9V6</accession>
<evidence type="ECO:0000256" key="5">
    <source>
        <dbReference type="ARBA" id="ARBA00022927"/>
    </source>
</evidence>
<evidence type="ECO:0000256" key="2">
    <source>
        <dbReference type="ARBA" id="ARBA00006190"/>
    </source>
</evidence>
<dbReference type="GO" id="GO:0000815">
    <property type="term" value="C:ESCRT III complex"/>
    <property type="evidence" value="ECO:0007669"/>
    <property type="project" value="TreeGrafter"/>
</dbReference>
<dbReference type="KEGG" id="pti:PHATRDRAFT_49220"/>
<dbReference type="Pfam" id="PF03357">
    <property type="entry name" value="Snf7"/>
    <property type="match status" value="1"/>
</dbReference>
<evidence type="ECO:0000256" key="8">
    <source>
        <dbReference type="SAM" id="MobiDB-lite"/>
    </source>
</evidence>
<dbReference type="InterPro" id="IPR005024">
    <property type="entry name" value="Snf7_fam"/>
</dbReference>
<comment type="similarity">
    <text evidence="2">Belongs to the SNF7 family.</text>
</comment>
<keyword evidence="4" id="KW-0967">Endosome</keyword>
<evidence type="ECO:0000313" key="10">
    <source>
        <dbReference type="Proteomes" id="UP000000759"/>
    </source>
</evidence>
<evidence type="ECO:0000256" key="1">
    <source>
        <dbReference type="ARBA" id="ARBA00004608"/>
    </source>
</evidence>
<comment type="subcellular location">
    <subcellularLocation>
        <location evidence="1">Endosome membrane</location>
    </subcellularLocation>
</comment>
<dbReference type="PANTHER" id="PTHR22761">
    <property type="entry name" value="CHARGED MULTIVESICULAR BODY PROTEIN"/>
    <property type="match status" value="1"/>
</dbReference>
<dbReference type="eggNOG" id="KOG2910">
    <property type="taxonomic scope" value="Eukaryota"/>
</dbReference>
<protein>
    <recommendedName>
        <fullName evidence="11">Charged multivesicular body protein 6</fullName>
    </recommendedName>
</protein>
<name>B7G9V6_PHATC</name>
<dbReference type="GO" id="GO:0005771">
    <property type="term" value="C:multivesicular body"/>
    <property type="evidence" value="ECO:0007669"/>
    <property type="project" value="TreeGrafter"/>
</dbReference>
<keyword evidence="5" id="KW-0653">Protein transport</keyword>
<reference evidence="10" key="2">
    <citation type="submission" date="2008-08" db="EMBL/GenBank/DDBJ databases">
        <authorList>
            <consortium name="Diatom Consortium"/>
            <person name="Grigoriev I."/>
            <person name="Grimwood J."/>
            <person name="Kuo A."/>
            <person name="Otillar R.P."/>
            <person name="Salamov A."/>
            <person name="Detter J.C."/>
            <person name="Lindquist E."/>
            <person name="Shapiro H."/>
            <person name="Lucas S."/>
            <person name="Glavina del Rio T."/>
            <person name="Pitluck S."/>
            <person name="Rokhsar D."/>
            <person name="Bowler C."/>
        </authorList>
    </citation>
    <scope>GENOME REANNOTATION</scope>
    <source>
        <strain evidence="10">CCAP 1055/1</strain>
    </source>
</reference>
<dbReference type="InParanoid" id="B7G9V6"/>
<dbReference type="Proteomes" id="UP000000759">
    <property type="component" value="Chromosome 21"/>
</dbReference>
<evidence type="ECO:0000256" key="3">
    <source>
        <dbReference type="ARBA" id="ARBA00022448"/>
    </source>
</evidence>
<sequence>MGGGSSKPKAKAAPPAISDVDRAILDLKNARDRLQRYRTKLEADDAKLLTQAKKAKDTGKRERALGLLRLRKYKTQQAKTCEDQLFNVLQMVDTIDSKQNETQMLSALAAGKDTLKKMHEETTVDDVLDLMEEIKDGIAVEQEITEILQGVPELSAADEDAVEAELEALQREMEGGTQSDTTKIPEMPVVPTSKLPDVQEPVHEAAKAKLARVAVPG</sequence>
<proteinExistence type="inferred from homology"/>
<dbReference type="HOGENOM" id="CLU_1079610_0_0_1"/>
<dbReference type="GO" id="GO:0032511">
    <property type="term" value="P:late endosome to vacuole transport via multivesicular body sorting pathway"/>
    <property type="evidence" value="ECO:0007669"/>
    <property type="project" value="TreeGrafter"/>
</dbReference>
<dbReference type="OrthoDB" id="441172at2759"/>
<evidence type="ECO:0000313" key="9">
    <source>
        <dbReference type="EMBL" id="EEC44628.1"/>
    </source>
</evidence>
<dbReference type="RefSeq" id="XP_002183959.1">
    <property type="nucleotide sequence ID" value="XM_002183923.1"/>
</dbReference>
<evidence type="ECO:0008006" key="11">
    <source>
        <dbReference type="Google" id="ProtNLM"/>
    </source>
</evidence>
<keyword evidence="10" id="KW-1185">Reference proteome</keyword>
<dbReference type="GO" id="GO:0015031">
    <property type="term" value="P:protein transport"/>
    <property type="evidence" value="ECO:0007669"/>
    <property type="project" value="UniProtKB-KW"/>
</dbReference>
<evidence type="ECO:0000256" key="6">
    <source>
        <dbReference type="ARBA" id="ARBA00023136"/>
    </source>
</evidence>
<organism evidence="9 10">
    <name type="scientific">Phaeodactylum tricornutum (strain CCAP 1055/1)</name>
    <dbReference type="NCBI Taxonomy" id="556484"/>
    <lineage>
        <taxon>Eukaryota</taxon>
        <taxon>Sar</taxon>
        <taxon>Stramenopiles</taxon>
        <taxon>Ochrophyta</taxon>
        <taxon>Bacillariophyta</taxon>
        <taxon>Bacillariophyceae</taxon>
        <taxon>Bacillariophycidae</taxon>
        <taxon>Naviculales</taxon>
        <taxon>Phaeodactylaceae</taxon>
        <taxon>Phaeodactylum</taxon>
    </lineage>
</organism>
<dbReference type="PaxDb" id="2850-Phatr49220"/>
<keyword evidence="6" id="KW-0472">Membrane</keyword>
<dbReference type="PANTHER" id="PTHR22761:SF5">
    <property type="entry name" value="CHARGED MULTIVESICULAR BODY PROTEIN 6"/>
    <property type="match status" value="1"/>
</dbReference>